<dbReference type="AlphaFoldDB" id="A0A5J4QCK6"/>
<protein>
    <submittedName>
        <fullName evidence="1">Uncharacterized protein</fullName>
    </submittedName>
</protein>
<reference evidence="1 2" key="1">
    <citation type="submission" date="2019-03" db="EMBL/GenBank/DDBJ databases">
        <title>Single cell metagenomics reveals metabolic interactions within the superorganism composed of flagellate Streblomastix strix and complex community of Bacteroidetes bacteria on its surface.</title>
        <authorList>
            <person name="Treitli S.C."/>
            <person name="Kolisko M."/>
            <person name="Husnik F."/>
            <person name="Keeling P."/>
            <person name="Hampl V."/>
        </authorList>
    </citation>
    <scope>NUCLEOTIDE SEQUENCE [LARGE SCALE GENOMIC DNA]</scope>
    <source>
        <strain evidence="1">ST1C</strain>
    </source>
</reference>
<evidence type="ECO:0000313" key="2">
    <source>
        <dbReference type="Proteomes" id="UP000324800"/>
    </source>
</evidence>
<accession>A0A5J4QCK6</accession>
<sequence length="67" mass="7800">MHVIMLEFEEFLNDKQTKKYPFQTLQGTFSGEIEVEILYEAPTAPKKSESIQQQFASQVGYYSSPQY</sequence>
<dbReference type="Proteomes" id="UP000324800">
    <property type="component" value="Unassembled WGS sequence"/>
</dbReference>
<evidence type="ECO:0000313" key="1">
    <source>
        <dbReference type="EMBL" id="KAA6319262.1"/>
    </source>
</evidence>
<dbReference type="EMBL" id="SNRW01045947">
    <property type="protein sequence ID" value="KAA6319262.1"/>
    <property type="molecule type" value="Genomic_DNA"/>
</dbReference>
<organism evidence="1 2">
    <name type="scientific">Streblomastix strix</name>
    <dbReference type="NCBI Taxonomy" id="222440"/>
    <lineage>
        <taxon>Eukaryota</taxon>
        <taxon>Metamonada</taxon>
        <taxon>Preaxostyla</taxon>
        <taxon>Oxymonadida</taxon>
        <taxon>Streblomastigidae</taxon>
        <taxon>Streblomastix</taxon>
    </lineage>
</organism>
<name>A0A5J4QCK6_9EUKA</name>
<proteinExistence type="predicted"/>
<comment type="caution">
    <text evidence="1">The sequence shown here is derived from an EMBL/GenBank/DDBJ whole genome shotgun (WGS) entry which is preliminary data.</text>
</comment>
<gene>
    <name evidence="1" type="ORF">EZS28_054841</name>
</gene>